<evidence type="ECO:0000313" key="1">
    <source>
        <dbReference type="EMBL" id="KAK2662947.1"/>
    </source>
</evidence>
<proteinExistence type="predicted"/>
<gene>
    <name evidence="1" type="ORF">Ddye_001521</name>
</gene>
<dbReference type="Proteomes" id="UP001280121">
    <property type="component" value="Unassembled WGS sequence"/>
</dbReference>
<sequence length="115" mass="13371">MMVNNPSGKERTELQRKKLLEEGGFPRYKIIKIYIPFSRSIQSNIKLLLEETSDTSQRRSSIPAVDWWSLRSDVFFLKKKLLLHNLVLEFIFLGDFVCRGACNVFDDLIDSSKLS</sequence>
<dbReference type="AlphaFoldDB" id="A0AAD9XP72"/>
<name>A0AAD9XP72_9ROSI</name>
<reference evidence="1" key="1">
    <citation type="journal article" date="2023" name="Plant J.">
        <title>Genome sequences and population genomics provide insights into the demographic history, inbreeding, and mutation load of two 'living fossil' tree species of Dipteronia.</title>
        <authorList>
            <person name="Feng Y."/>
            <person name="Comes H.P."/>
            <person name="Chen J."/>
            <person name="Zhu S."/>
            <person name="Lu R."/>
            <person name="Zhang X."/>
            <person name="Li P."/>
            <person name="Qiu J."/>
            <person name="Olsen K.M."/>
            <person name="Qiu Y."/>
        </authorList>
    </citation>
    <scope>NUCLEOTIDE SEQUENCE</scope>
    <source>
        <strain evidence="1">KIB01</strain>
    </source>
</reference>
<comment type="caution">
    <text evidence="1">The sequence shown here is derived from an EMBL/GenBank/DDBJ whole genome shotgun (WGS) entry which is preliminary data.</text>
</comment>
<accession>A0AAD9XP72</accession>
<evidence type="ECO:0000313" key="2">
    <source>
        <dbReference type="Proteomes" id="UP001280121"/>
    </source>
</evidence>
<keyword evidence="2" id="KW-1185">Reference proteome</keyword>
<dbReference type="EMBL" id="JANJYI010000001">
    <property type="protein sequence ID" value="KAK2662947.1"/>
    <property type="molecule type" value="Genomic_DNA"/>
</dbReference>
<protein>
    <submittedName>
        <fullName evidence="1">Uncharacterized protein</fullName>
    </submittedName>
</protein>
<organism evidence="1 2">
    <name type="scientific">Dipteronia dyeriana</name>
    <dbReference type="NCBI Taxonomy" id="168575"/>
    <lineage>
        <taxon>Eukaryota</taxon>
        <taxon>Viridiplantae</taxon>
        <taxon>Streptophyta</taxon>
        <taxon>Embryophyta</taxon>
        <taxon>Tracheophyta</taxon>
        <taxon>Spermatophyta</taxon>
        <taxon>Magnoliopsida</taxon>
        <taxon>eudicotyledons</taxon>
        <taxon>Gunneridae</taxon>
        <taxon>Pentapetalae</taxon>
        <taxon>rosids</taxon>
        <taxon>malvids</taxon>
        <taxon>Sapindales</taxon>
        <taxon>Sapindaceae</taxon>
        <taxon>Hippocastanoideae</taxon>
        <taxon>Acereae</taxon>
        <taxon>Dipteronia</taxon>
    </lineage>
</organism>